<sequence>MSRNPGEPFPFARLMEVNEQRPSYPRSLVEMAYEQLLSMLVTMKIPPGAHIGIEALARQLKISQTPIREALTLLEAQKLAYKIPNVGFRAANLLTPEDIDALFEIRLMIEPAMAALAAERASEETLQALVSLSHAMAEAADGNDVAYAQFAEGDARLHHLVATASGNRFIAEAIEGLHVHLHIFRFLVNTNATRKALSEHQVLIDALLARDAAAAEAAMRAHLHASRQRMDSVMTADHEPELPVDDTATAKPSTRRGRPRRKAAATDPAD</sequence>
<dbReference type="EMBL" id="JACIEM010000003">
    <property type="protein sequence ID" value="MBB4003382.1"/>
    <property type="molecule type" value="Genomic_DNA"/>
</dbReference>
<dbReference type="GO" id="GO:0003677">
    <property type="term" value="F:DNA binding"/>
    <property type="evidence" value="ECO:0007669"/>
    <property type="project" value="UniProtKB-KW"/>
</dbReference>
<feature type="domain" description="HTH gntR-type" evidence="5">
    <location>
        <begin position="26"/>
        <end position="93"/>
    </location>
</feature>
<dbReference type="SUPFAM" id="SSF46785">
    <property type="entry name" value="Winged helix' DNA-binding domain"/>
    <property type="match status" value="1"/>
</dbReference>
<keyword evidence="2 6" id="KW-0238">DNA-binding</keyword>
<dbReference type="Pfam" id="PF07729">
    <property type="entry name" value="FCD"/>
    <property type="match status" value="1"/>
</dbReference>
<evidence type="ECO:0000259" key="5">
    <source>
        <dbReference type="PROSITE" id="PS50949"/>
    </source>
</evidence>
<dbReference type="InterPro" id="IPR036390">
    <property type="entry name" value="WH_DNA-bd_sf"/>
</dbReference>
<dbReference type="Proteomes" id="UP000588647">
    <property type="component" value="Unassembled WGS sequence"/>
</dbReference>
<dbReference type="Pfam" id="PF00392">
    <property type="entry name" value="GntR"/>
    <property type="match status" value="1"/>
</dbReference>
<proteinExistence type="predicted"/>
<evidence type="ECO:0000256" key="1">
    <source>
        <dbReference type="ARBA" id="ARBA00023015"/>
    </source>
</evidence>
<dbReference type="Gene3D" id="1.20.120.530">
    <property type="entry name" value="GntR ligand-binding domain-like"/>
    <property type="match status" value="1"/>
</dbReference>
<dbReference type="InterPro" id="IPR000524">
    <property type="entry name" value="Tscrpt_reg_HTH_GntR"/>
</dbReference>
<dbReference type="Gene3D" id="1.10.10.10">
    <property type="entry name" value="Winged helix-like DNA-binding domain superfamily/Winged helix DNA-binding domain"/>
    <property type="match status" value="1"/>
</dbReference>
<protein>
    <submittedName>
        <fullName evidence="6">DNA-binding GntR family transcriptional regulator</fullName>
    </submittedName>
</protein>
<accession>A0A7W6HE34</accession>
<feature type="region of interest" description="Disordered" evidence="4">
    <location>
        <begin position="229"/>
        <end position="270"/>
    </location>
</feature>
<keyword evidence="1" id="KW-0805">Transcription regulation</keyword>
<dbReference type="AlphaFoldDB" id="A0A7W6HE34"/>
<dbReference type="GO" id="GO:0003700">
    <property type="term" value="F:DNA-binding transcription factor activity"/>
    <property type="evidence" value="ECO:0007669"/>
    <property type="project" value="InterPro"/>
</dbReference>
<gene>
    <name evidence="6" type="ORF">GGR03_002463</name>
</gene>
<dbReference type="SUPFAM" id="SSF48008">
    <property type="entry name" value="GntR ligand-binding domain-like"/>
    <property type="match status" value="1"/>
</dbReference>
<dbReference type="PANTHER" id="PTHR43537:SF5">
    <property type="entry name" value="UXU OPERON TRANSCRIPTIONAL REGULATOR"/>
    <property type="match status" value="1"/>
</dbReference>
<evidence type="ECO:0000313" key="6">
    <source>
        <dbReference type="EMBL" id="MBB4003382.1"/>
    </source>
</evidence>
<comment type="caution">
    <text evidence="6">The sequence shown here is derived from an EMBL/GenBank/DDBJ whole genome shotgun (WGS) entry which is preliminary data.</text>
</comment>
<keyword evidence="7" id="KW-1185">Reference proteome</keyword>
<dbReference type="SMART" id="SM00895">
    <property type="entry name" value="FCD"/>
    <property type="match status" value="1"/>
</dbReference>
<evidence type="ECO:0000256" key="3">
    <source>
        <dbReference type="ARBA" id="ARBA00023163"/>
    </source>
</evidence>
<feature type="compositionally biased region" description="Basic residues" evidence="4">
    <location>
        <begin position="253"/>
        <end position="263"/>
    </location>
</feature>
<reference evidence="6 7" key="1">
    <citation type="submission" date="2020-08" db="EMBL/GenBank/DDBJ databases">
        <title>Genomic Encyclopedia of Type Strains, Phase IV (KMG-IV): sequencing the most valuable type-strain genomes for metagenomic binning, comparative biology and taxonomic classification.</title>
        <authorList>
            <person name="Goeker M."/>
        </authorList>
    </citation>
    <scope>NUCLEOTIDE SEQUENCE [LARGE SCALE GENOMIC DNA]</scope>
    <source>
        <strain evidence="6 7">DSM 103570</strain>
    </source>
</reference>
<organism evidence="6 7">
    <name type="scientific">Aurantimonas endophytica</name>
    <dbReference type="NCBI Taxonomy" id="1522175"/>
    <lineage>
        <taxon>Bacteria</taxon>
        <taxon>Pseudomonadati</taxon>
        <taxon>Pseudomonadota</taxon>
        <taxon>Alphaproteobacteria</taxon>
        <taxon>Hyphomicrobiales</taxon>
        <taxon>Aurantimonadaceae</taxon>
        <taxon>Aurantimonas</taxon>
    </lineage>
</organism>
<dbReference type="RefSeq" id="WP_183208371.1">
    <property type="nucleotide sequence ID" value="NZ_JAAAMM010000003.1"/>
</dbReference>
<dbReference type="PANTHER" id="PTHR43537">
    <property type="entry name" value="TRANSCRIPTIONAL REGULATOR, GNTR FAMILY"/>
    <property type="match status" value="1"/>
</dbReference>
<dbReference type="InterPro" id="IPR008920">
    <property type="entry name" value="TF_FadR/GntR_C"/>
</dbReference>
<dbReference type="PROSITE" id="PS50949">
    <property type="entry name" value="HTH_GNTR"/>
    <property type="match status" value="1"/>
</dbReference>
<evidence type="ECO:0000256" key="2">
    <source>
        <dbReference type="ARBA" id="ARBA00023125"/>
    </source>
</evidence>
<evidence type="ECO:0000256" key="4">
    <source>
        <dbReference type="SAM" id="MobiDB-lite"/>
    </source>
</evidence>
<keyword evidence="3" id="KW-0804">Transcription</keyword>
<dbReference type="InterPro" id="IPR036388">
    <property type="entry name" value="WH-like_DNA-bd_sf"/>
</dbReference>
<dbReference type="InterPro" id="IPR011711">
    <property type="entry name" value="GntR_C"/>
</dbReference>
<evidence type="ECO:0000313" key="7">
    <source>
        <dbReference type="Proteomes" id="UP000588647"/>
    </source>
</evidence>
<name>A0A7W6HE34_9HYPH</name>
<dbReference type="SMART" id="SM00345">
    <property type="entry name" value="HTH_GNTR"/>
    <property type="match status" value="1"/>
</dbReference>